<protein>
    <submittedName>
        <fullName evidence="1">Uncharacterized protein</fullName>
    </submittedName>
</protein>
<gene>
    <name evidence="1" type="ORF">BpHYR1_029890</name>
</gene>
<keyword evidence="2" id="KW-1185">Reference proteome</keyword>
<proteinExistence type="predicted"/>
<comment type="caution">
    <text evidence="1">The sequence shown here is derived from an EMBL/GenBank/DDBJ whole genome shotgun (WGS) entry which is preliminary data.</text>
</comment>
<organism evidence="1 2">
    <name type="scientific">Brachionus plicatilis</name>
    <name type="common">Marine rotifer</name>
    <name type="synonym">Brachionus muelleri</name>
    <dbReference type="NCBI Taxonomy" id="10195"/>
    <lineage>
        <taxon>Eukaryota</taxon>
        <taxon>Metazoa</taxon>
        <taxon>Spiralia</taxon>
        <taxon>Gnathifera</taxon>
        <taxon>Rotifera</taxon>
        <taxon>Eurotatoria</taxon>
        <taxon>Monogononta</taxon>
        <taxon>Pseudotrocha</taxon>
        <taxon>Ploima</taxon>
        <taxon>Brachionidae</taxon>
        <taxon>Brachionus</taxon>
    </lineage>
</organism>
<name>A0A3M7QL34_BRAPC</name>
<accession>A0A3M7QL34</accession>
<dbReference type="EMBL" id="REGN01005798">
    <property type="protein sequence ID" value="RNA11973.1"/>
    <property type="molecule type" value="Genomic_DNA"/>
</dbReference>
<evidence type="ECO:0000313" key="1">
    <source>
        <dbReference type="EMBL" id="RNA11973.1"/>
    </source>
</evidence>
<evidence type="ECO:0000313" key="2">
    <source>
        <dbReference type="Proteomes" id="UP000276133"/>
    </source>
</evidence>
<dbReference type="Proteomes" id="UP000276133">
    <property type="component" value="Unassembled WGS sequence"/>
</dbReference>
<reference evidence="1 2" key="1">
    <citation type="journal article" date="2018" name="Sci. Rep.">
        <title>Genomic signatures of local adaptation to the degree of environmental predictability in rotifers.</title>
        <authorList>
            <person name="Franch-Gras L."/>
            <person name="Hahn C."/>
            <person name="Garcia-Roger E.M."/>
            <person name="Carmona M.J."/>
            <person name="Serra M."/>
            <person name="Gomez A."/>
        </authorList>
    </citation>
    <scope>NUCLEOTIDE SEQUENCE [LARGE SCALE GENOMIC DNA]</scope>
    <source>
        <strain evidence="1">HYR1</strain>
    </source>
</reference>
<dbReference type="AlphaFoldDB" id="A0A3M7QL34"/>
<sequence>MLIRDQIEYIYQLQIEKRSSEELESVKKVAKVAKTFELPEFLNFCTEGSFFIMGKNPLTKQKKDQI</sequence>